<dbReference type="RefSeq" id="WP_141960790.1">
    <property type="nucleotide sequence ID" value="NZ_VFOZ01000001.1"/>
</dbReference>
<keyword evidence="2" id="KW-0812">Transmembrane</keyword>
<dbReference type="Proteomes" id="UP000316096">
    <property type="component" value="Unassembled WGS sequence"/>
</dbReference>
<gene>
    <name evidence="3" type="ORF">FB559_6629</name>
</gene>
<feature type="transmembrane region" description="Helical" evidence="2">
    <location>
        <begin position="151"/>
        <end position="174"/>
    </location>
</feature>
<evidence type="ECO:0000313" key="3">
    <source>
        <dbReference type="EMBL" id="TQM00902.1"/>
    </source>
</evidence>
<dbReference type="AlphaFoldDB" id="A0A543CUW4"/>
<sequence length="176" mass="18841">MTTPNAPGQPAWRTDVAQPPGDGHGRPALPDRSGHSVPVDPDEASIIVRIRQPSRLPSLWERASIQINARDVLAEWQNGVIAVGVPPGHHRLRVWEPRPRSGRGGVLRPRAAAELAIAIAPRQTVELEYGPSLWFGIGGALGPPPQRIRGVAPAAIVAILWLVICATSLILIALQP</sequence>
<accession>A0A543CUW4</accession>
<keyword evidence="2" id="KW-1133">Transmembrane helix</keyword>
<reference evidence="3 4" key="1">
    <citation type="submission" date="2019-06" db="EMBL/GenBank/DDBJ databases">
        <title>Sequencing the genomes of 1000 actinobacteria strains.</title>
        <authorList>
            <person name="Klenk H.-P."/>
        </authorList>
    </citation>
    <scope>NUCLEOTIDE SEQUENCE [LARGE SCALE GENOMIC DNA]</scope>
    <source>
        <strain evidence="3 4">DSM 102200</strain>
    </source>
</reference>
<feature type="region of interest" description="Disordered" evidence="1">
    <location>
        <begin position="1"/>
        <end position="40"/>
    </location>
</feature>
<organism evidence="3 4">
    <name type="scientific">Actinoallomurus bryophytorum</name>
    <dbReference type="NCBI Taxonomy" id="1490222"/>
    <lineage>
        <taxon>Bacteria</taxon>
        <taxon>Bacillati</taxon>
        <taxon>Actinomycetota</taxon>
        <taxon>Actinomycetes</taxon>
        <taxon>Streptosporangiales</taxon>
        <taxon>Thermomonosporaceae</taxon>
        <taxon>Actinoallomurus</taxon>
    </lineage>
</organism>
<name>A0A543CUW4_9ACTN</name>
<keyword evidence="4" id="KW-1185">Reference proteome</keyword>
<proteinExistence type="predicted"/>
<evidence type="ECO:0000313" key="4">
    <source>
        <dbReference type="Proteomes" id="UP000316096"/>
    </source>
</evidence>
<keyword evidence="2" id="KW-0472">Membrane</keyword>
<evidence type="ECO:0000256" key="1">
    <source>
        <dbReference type="SAM" id="MobiDB-lite"/>
    </source>
</evidence>
<evidence type="ECO:0000256" key="2">
    <source>
        <dbReference type="SAM" id="Phobius"/>
    </source>
</evidence>
<protein>
    <submittedName>
        <fullName evidence="3">Uncharacterized protein</fullName>
    </submittedName>
</protein>
<dbReference type="EMBL" id="VFOZ01000001">
    <property type="protein sequence ID" value="TQM00902.1"/>
    <property type="molecule type" value="Genomic_DNA"/>
</dbReference>
<comment type="caution">
    <text evidence="3">The sequence shown here is derived from an EMBL/GenBank/DDBJ whole genome shotgun (WGS) entry which is preliminary data.</text>
</comment>